<proteinExistence type="predicted"/>
<dbReference type="SUPFAM" id="SSF55729">
    <property type="entry name" value="Acyl-CoA N-acyltransferases (Nat)"/>
    <property type="match status" value="1"/>
</dbReference>
<organism evidence="2 3">
    <name type="scientific">Cohnella ginsengisoli</name>
    <dbReference type="NCBI Taxonomy" id="425004"/>
    <lineage>
        <taxon>Bacteria</taxon>
        <taxon>Bacillati</taxon>
        <taxon>Bacillota</taxon>
        <taxon>Bacilli</taxon>
        <taxon>Bacillales</taxon>
        <taxon>Paenibacillaceae</taxon>
        <taxon>Cohnella</taxon>
    </lineage>
</organism>
<evidence type="ECO:0000313" key="2">
    <source>
        <dbReference type="EMBL" id="MDG0793647.1"/>
    </source>
</evidence>
<reference evidence="2 3" key="1">
    <citation type="submission" date="2022-10" db="EMBL/GenBank/DDBJ databases">
        <title>Comparative genomic analysis of Cohnella hashimotonis sp. nov., isolated from the International Space Station.</title>
        <authorList>
            <person name="Simpson A."/>
            <person name="Venkateswaran K."/>
        </authorList>
    </citation>
    <scope>NUCLEOTIDE SEQUENCE [LARGE SCALE GENOMIC DNA]</scope>
    <source>
        <strain evidence="2 3">DSM 18997</strain>
    </source>
</reference>
<sequence length="146" mass="16675">MLVDVKDRLDQRQIYELLELSVFPDPDSIVKVLNEYKGNPRLHIQGYEDNGEIIGVIGYETDEDRVATIRHIAVDPDERGKGYGRGMVLHLLSAADPERIEAETDEDGVNFYRSIGFAVHSLGEKYPGTERFRCMYVVEPDEEEDD</sequence>
<dbReference type="Pfam" id="PF00583">
    <property type="entry name" value="Acetyltransf_1"/>
    <property type="match status" value="1"/>
</dbReference>
<feature type="domain" description="N-acetyltransferase" evidence="1">
    <location>
        <begin position="1"/>
        <end position="143"/>
    </location>
</feature>
<evidence type="ECO:0000259" key="1">
    <source>
        <dbReference type="PROSITE" id="PS51186"/>
    </source>
</evidence>
<protein>
    <submittedName>
        <fullName evidence="2">GNAT family N-acetyltransferase</fullName>
    </submittedName>
</protein>
<dbReference type="InterPro" id="IPR000182">
    <property type="entry name" value="GNAT_dom"/>
</dbReference>
<dbReference type="EMBL" id="JAPDHZ010000004">
    <property type="protein sequence ID" value="MDG0793647.1"/>
    <property type="molecule type" value="Genomic_DNA"/>
</dbReference>
<keyword evidence="3" id="KW-1185">Reference proteome</keyword>
<accession>A0A9X4KJZ5</accession>
<evidence type="ECO:0000313" key="3">
    <source>
        <dbReference type="Proteomes" id="UP001153387"/>
    </source>
</evidence>
<gene>
    <name evidence="2" type="ORF">OMP38_24560</name>
</gene>
<dbReference type="PROSITE" id="PS51186">
    <property type="entry name" value="GNAT"/>
    <property type="match status" value="1"/>
</dbReference>
<dbReference type="Proteomes" id="UP001153387">
    <property type="component" value="Unassembled WGS sequence"/>
</dbReference>
<dbReference type="RefSeq" id="WP_277567391.1">
    <property type="nucleotide sequence ID" value="NZ_JAPDHZ010000004.1"/>
</dbReference>
<comment type="caution">
    <text evidence="2">The sequence shown here is derived from an EMBL/GenBank/DDBJ whole genome shotgun (WGS) entry which is preliminary data.</text>
</comment>
<dbReference type="CDD" id="cd04301">
    <property type="entry name" value="NAT_SF"/>
    <property type="match status" value="1"/>
</dbReference>
<dbReference type="Gene3D" id="3.40.630.30">
    <property type="match status" value="1"/>
</dbReference>
<name>A0A9X4KJZ5_9BACL</name>
<dbReference type="InterPro" id="IPR016181">
    <property type="entry name" value="Acyl_CoA_acyltransferase"/>
</dbReference>
<dbReference type="GO" id="GO:0016747">
    <property type="term" value="F:acyltransferase activity, transferring groups other than amino-acyl groups"/>
    <property type="evidence" value="ECO:0007669"/>
    <property type="project" value="InterPro"/>
</dbReference>
<dbReference type="AlphaFoldDB" id="A0A9X4KJZ5"/>